<evidence type="ECO:0000256" key="13">
    <source>
        <dbReference type="ARBA" id="ARBA00023237"/>
    </source>
</evidence>
<evidence type="ECO:0000259" key="18">
    <source>
        <dbReference type="Pfam" id="PF00593"/>
    </source>
</evidence>
<dbReference type="Proteomes" id="UP001495910">
    <property type="component" value="Unassembled WGS sequence"/>
</dbReference>
<dbReference type="InterPro" id="IPR036942">
    <property type="entry name" value="Beta-barrel_TonB_sf"/>
</dbReference>
<dbReference type="SUPFAM" id="SSF56935">
    <property type="entry name" value="Porins"/>
    <property type="match status" value="1"/>
</dbReference>
<dbReference type="InterPro" id="IPR000531">
    <property type="entry name" value="Beta-barrel_TonB"/>
</dbReference>
<dbReference type="PROSITE" id="PS52016">
    <property type="entry name" value="TONB_DEPENDENT_REC_3"/>
    <property type="match status" value="1"/>
</dbReference>
<gene>
    <name evidence="20" type="ORF">V8G57_00185</name>
</gene>
<evidence type="ECO:0000256" key="11">
    <source>
        <dbReference type="ARBA" id="ARBA00023136"/>
    </source>
</evidence>
<dbReference type="Gene3D" id="2.170.130.10">
    <property type="entry name" value="TonB-dependent receptor, plug domain"/>
    <property type="match status" value="1"/>
</dbReference>
<keyword evidence="6 14" id="KW-0812">Transmembrane</keyword>
<sequence length="834" mass="89564">MKFKINRLALIVSGLFLSNMPAVQAADTTDLGQINVQGLPGGTSTGLIQQEESPKARSSVTAAAIEKKTPTSTAFQMIEALPGVSTFDQDGTGLFGGTLRVRGFNSNQMGLTLDGVPLNDSLNYTINIQEFADPENTCEVFLTQGSTDIDAPHVGASGGNIGISTCDPKDKLGGKVAYAVGSNSYHKEFVRFDSGRFMNDRAKFFVSLSQAGADKFKGDGKADREHLDAKAVFNFDGGSFSKLTGLYNKMNNANYRTVSKNDIANGGYDLDFGTRAPVHQPAVAGTAQNDTTYAPNAGIFGASGAQYAGFNNNPFENYQVALQNHWQISPRASIDVNPYYSYGYGTGGNQLTTVTESKASTALHGGIRDANGDGDTRDTVAMYGSNISETNRWGITAKANYQAGIHNVSGGIWFDRGTSKQYSPVVAIGNNGNSADYWLRNSSAYLQYQDGTPYNAARNWKTNVDAHTLFLQDSFGLLNDKLNVLLGLKRQTVARDFNNYASGSGVNANGVNYSEHQDFSDNLANLGLRYQFTDKQSAFFNAGQNARAPENSANTGLAQLTGKNYSTSIVNGVMVAKDGAGNVIPVNILAVNVKPEKSNNFDLGYRFAGEQLTFSGSAFYVDFKDRLSSQYDPTTNLTTQFNVGKSRTVGLELEAGYKVNSQWNVYSSLTRTESTMLEDRVFAKTTNGGSAALPTSGKQMPDTPKWLASLSLQYTYGSFYSSIQGRYVGARYTSLVNDDQVGGYTLYDVGAGYRFAPTAFMKTPTIRLTVSNLFSKQYLSMTGTSGSSFTSNVNPVVTAQGTVAGNISASGNATSPSFYVGAPRTLQISLSTDF</sequence>
<feature type="domain" description="TonB-dependent receptor-like beta-barrel" evidence="18">
    <location>
        <begin position="269"/>
        <end position="773"/>
    </location>
</feature>
<evidence type="ECO:0000256" key="14">
    <source>
        <dbReference type="PROSITE-ProRule" id="PRU01360"/>
    </source>
</evidence>
<feature type="signal peptide" evidence="17">
    <location>
        <begin position="1"/>
        <end position="25"/>
    </location>
</feature>
<evidence type="ECO:0000256" key="12">
    <source>
        <dbReference type="ARBA" id="ARBA00023170"/>
    </source>
</evidence>
<evidence type="ECO:0000256" key="2">
    <source>
        <dbReference type="ARBA" id="ARBA00009810"/>
    </source>
</evidence>
<keyword evidence="8" id="KW-0408">Iron</keyword>
<name>A0ABU9PP69_9BURK</name>
<dbReference type="InterPro" id="IPR039426">
    <property type="entry name" value="TonB-dep_rcpt-like"/>
</dbReference>
<dbReference type="InterPro" id="IPR010917">
    <property type="entry name" value="TonB_rcpt_CS"/>
</dbReference>
<dbReference type="InterPro" id="IPR037066">
    <property type="entry name" value="Plug_dom_sf"/>
</dbReference>
<comment type="caution">
    <text evidence="20">The sequence shown here is derived from an EMBL/GenBank/DDBJ whole genome shotgun (WGS) entry which is preliminary data.</text>
</comment>
<evidence type="ECO:0000313" key="21">
    <source>
        <dbReference type="Proteomes" id="UP001495910"/>
    </source>
</evidence>
<feature type="chain" id="PRO_5045177324" evidence="17">
    <location>
        <begin position="26"/>
        <end position="834"/>
    </location>
</feature>
<evidence type="ECO:0000259" key="19">
    <source>
        <dbReference type="Pfam" id="PF07715"/>
    </source>
</evidence>
<dbReference type="EMBL" id="JBANDC010000001">
    <property type="protein sequence ID" value="MEM4985793.1"/>
    <property type="molecule type" value="Genomic_DNA"/>
</dbReference>
<proteinExistence type="inferred from homology"/>
<dbReference type="PANTHER" id="PTHR32552:SF89">
    <property type="entry name" value="CATECHOLATE SIDEROPHORE RECEPTOR FIU"/>
    <property type="match status" value="1"/>
</dbReference>
<reference evidence="20 21" key="1">
    <citation type="submission" date="2024-02" db="EMBL/GenBank/DDBJ databases">
        <title>Draft genome sequence of Collimonas sp. strain H4R21, an effective mineral-weathering bacterial strain isolated from the beech rhizosphere.</title>
        <authorList>
            <person name="Morin E."/>
            <person name="Uroz S."/>
            <person name="Leveau J.H.J."/>
            <person name="Kumar R."/>
            <person name="Rey M.W."/>
            <person name="Pham J."/>
        </authorList>
    </citation>
    <scope>NUCLEOTIDE SEQUENCE [LARGE SCALE GENOMIC DNA]</scope>
    <source>
        <strain evidence="20 21">H4R21</strain>
    </source>
</reference>
<comment type="similarity">
    <text evidence="2 14 16">Belongs to the TonB-dependent receptor family.</text>
</comment>
<evidence type="ECO:0000256" key="3">
    <source>
        <dbReference type="ARBA" id="ARBA00022448"/>
    </source>
</evidence>
<dbReference type="RefSeq" id="WP_342827702.1">
    <property type="nucleotide sequence ID" value="NZ_JBANDC010000001.1"/>
</dbReference>
<dbReference type="Pfam" id="PF07715">
    <property type="entry name" value="Plug"/>
    <property type="match status" value="1"/>
</dbReference>
<comment type="subcellular location">
    <subcellularLocation>
        <location evidence="1 14">Cell outer membrane</location>
        <topology evidence="1 14">Multi-pass membrane protein</topology>
    </subcellularLocation>
</comment>
<feature type="short sequence motif" description="TonB C-terminal box" evidence="15">
    <location>
        <begin position="817"/>
        <end position="834"/>
    </location>
</feature>
<evidence type="ECO:0000256" key="1">
    <source>
        <dbReference type="ARBA" id="ARBA00004571"/>
    </source>
</evidence>
<accession>A0ABU9PP69</accession>
<evidence type="ECO:0000256" key="15">
    <source>
        <dbReference type="PROSITE-ProRule" id="PRU10144"/>
    </source>
</evidence>
<evidence type="ECO:0000313" key="20">
    <source>
        <dbReference type="EMBL" id="MEM4985793.1"/>
    </source>
</evidence>
<evidence type="ECO:0000256" key="6">
    <source>
        <dbReference type="ARBA" id="ARBA00022692"/>
    </source>
</evidence>
<evidence type="ECO:0000256" key="8">
    <source>
        <dbReference type="ARBA" id="ARBA00023004"/>
    </source>
</evidence>
<evidence type="ECO:0000256" key="10">
    <source>
        <dbReference type="ARBA" id="ARBA00023077"/>
    </source>
</evidence>
<evidence type="ECO:0000256" key="5">
    <source>
        <dbReference type="ARBA" id="ARBA00022496"/>
    </source>
</evidence>
<keyword evidence="21" id="KW-1185">Reference proteome</keyword>
<keyword evidence="7 17" id="KW-0732">Signal</keyword>
<feature type="domain" description="TonB-dependent receptor plug" evidence="19">
    <location>
        <begin position="50"/>
        <end position="147"/>
    </location>
</feature>
<keyword evidence="11 14" id="KW-0472">Membrane</keyword>
<keyword evidence="12 20" id="KW-0675">Receptor</keyword>
<dbReference type="PANTHER" id="PTHR32552">
    <property type="entry name" value="FERRICHROME IRON RECEPTOR-RELATED"/>
    <property type="match status" value="1"/>
</dbReference>
<dbReference type="Pfam" id="PF00593">
    <property type="entry name" value="TonB_dep_Rec_b-barrel"/>
    <property type="match status" value="1"/>
</dbReference>
<keyword evidence="9" id="KW-0406">Ion transport</keyword>
<evidence type="ECO:0000256" key="17">
    <source>
        <dbReference type="SAM" id="SignalP"/>
    </source>
</evidence>
<keyword evidence="10 16" id="KW-0798">TonB box</keyword>
<organism evidence="20 21">
    <name type="scientific">Collimonas rhizosphaerae</name>
    <dbReference type="NCBI Taxonomy" id="3126357"/>
    <lineage>
        <taxon>Bacteria</taxon>
        <taxon>Pseudomonadati</taxon>
        <taxon>Pseudomonadota</taxon>
        <taxon>Betaproteobacteria</taxon>
        <taxon>Burkholderiales</taxon>
        <taxon>Oxalobacteraceae</taxon>
        <taxon>Collimonas</taxon>
    </lineage>
</organism>
<evidence type="ECO:0000256" key="4">
    <source>
        <dbReference type="ARBA" id="ARBA00022452"/>
    </source>
</evidence>
<dbReference type="PROSITE" id="PS01156">
    <property type="entry name" value="TONB_DEPENDENT_REC_2"/>
    <property type="match status" value="1"/>
</dbReference>
<keyword evidence="4 14" id="KW-1134">Transmembrane beta strand</keyword>
<evidence type="ECO:0000256" key="9">
    <source>
        <dbReference type="ARBA" id="ARBA00023065"/>
    </source>
</evidence>
<dbReference type="Gene3D" id="2.40.170.20">
    <property type="entry name" value="TonB-dependent receptor, beta-barrel domain"/>
    <property type="match status" value="1"/>
</dbReference>
<protein>
    <submittedName>
        <fullName evidence="20">TonB-dependent receptor</fullName>
    </submittedName>
</protein>
<keyword evidence="3 14" id="KW-0813">Transport</keyword>
<keyword evidence="5" id="KW-0410">Iron transport</keyword>
<evidence type="ECO:0000256" key="7">
    <source>
        <dbReference type="ARBA" id="ARBA00022729"/>
    </source>
</evidence>
<evidence type="ECO:0000256" key="16">
    <source>
        <dbReference type="RuleBase" id="RU003357"/>
    </source>
</evidence>
<dbReference type="InterPro" id="IPR012910">
    <property type="entry name" value="Plug_dom"/>
</dbReference>
<keyword evidence="13 14" id="KW-0998">Cell outer membrane</keyword>